<dbReference type="PANTHER" id="PTHR10666">
    <property type="entry name" value="UBIQUITIN"/>
    <property type="match status" value="1"/>
</dbReference>
<evidence type="ECO:0000256" key="2">
    <source>
        <dbReference type="ARBA" id="ARBA00022843"/>
    </source>
</evidence>
<evidence type="ECO:0000313" key="4">
    <source>
        <dbReference type="EMBL" id="CAH1427197.1"/>
    </source>
</evidence>
<organism evidence="4 5">
    <name type="scientific">Lactuca virosa</name>
    <dbReference type="NCBI Taxonomy" id="75947"/>
    <lineage>
        <taxon>Eukaryota</taxon>
        <taxon>Viridiplantae</taxon>
        <taxon>Streptophyta</taxon>
        <taxon>Embryophyta</taxon>
        <taxon>Tracheophyta</taxon>
        <taxon>Spermatophyta</taxon>
        <taxon>Magnoliopsida</taxon>
        <taxon>eudicotyledons</taxon>
        <taxon>Gunneridae</taxon>
        <taxon>Pentapetalae</taxon>
        <taxon>asterids</taxon>
        <taxon>campanulids</taxon>
        <taxon>Asterales</taxon>
        <taxon>Asteraceae</taxon>
        <taxon>Cichorioideae</taxon>
        <taxon>Cichorieae</taxon>
        <taxon>Lactucinae</taxon>
        <taxon>Lactuca</taxon>
    </lineage>
</organism>
<dbReference type="Pfam" id="PF00240">
    <property type="entry name" value="ubiquitin"/>
    <property type="match status" value="5"/>
</dbReference>
<dbReference type="Gene3D" id="3.10.20.90">
    <property type="entry name" value="Phosphatidylinositol 3-kinase Catalytic Subunit, Chain A, domain 1"/>
    <property type="match status" value="5"/>
</dbReference>
<reference evidence="4 5" key="1">
    <citation type="submission" date="2022-01" db="EMBL/GenBank/DDBJ databases">
        <authorList>
            <person name="Xiong W."/>
            <person name="Schranz E."/>
        </authorList>
    </citation>
    <scope>NUCLEOTIDE SEQUENCE [LARGE SCALE GENOMIC DNA]</scope>
</reference>
<dbReference type="PROSITE" id="PS50053">
    <property type="entry name" value="UBIQUITIN_2"/>
    <property type="match status" value="5"/>
</dbReference>
<feature type="domain" description="Ubiquitin-like" evidence="3">
    <location>
        <begin position="69"/>
        <end position="116"/>
    </location>
</feature>
<dbReference type="AlphaFoldDB" id="A0AAU9MKT6"/>
<evidence type="ECO:0000256" key="1">
    <source>
        <dbReference type="ARBA" id="ARBA00022499"/>
    </source>
</evidence>
<dbReference type="InterPro" id="IPR050158">
    <property type="entry name" value="Ubiquitin_ubiquitin-like"/>
</dbReference>
<dbReference type="GO" id="GO:0003729">
    <property type="term" value="F:mRNA binding"/>
    <property type="evidence" value="ECO:0007669"/>
    <property type="project" value="UniProtKB-ARBA"/>
</dbReference>
<evidence type="ECO:0000313" key="5">
    <source>
        <dbReference type="Proteomes" id="UP001157418"/>
    </source>
</evidence>
<feature type="domain" description="Ubiquitin-like" evidence="3">
    <location>
        <begin position="1"/>
        <end position="68"/>
    </location>
</feature>
<dbReference type="InterPro" id="IPR029071">
    <property type="entry name" value="Ubiquitin-like_domsf"/>
</dbReference>
<comment type="caution">
    <text evidence="4">The sequence shown here is derived from an EMBL/GenBank/DDBJ whole genome shotgun (WGS) entry which is preliminary data.</text>
</comment>
<dbReference type="PRINTS" id="PR00348">
    <property type="entry name" value="UBIQUITIN"/>
</dbReference>
<name>A0AAU9MKT6_9ASTR</name>
<dbReference type="InterPro" id="IPR019956">
    <property type="entry name" value="Ubiquitin_dom"/>
</dbReference>
<accession>A0AAU9MKT6</accession>
<evidence type="ECO:0000259" key="3">
    <source>
        <dbReference type="PROSITE" id="PS50053"/>
    </source>
</evidence>
<dbReference type="EMBL" id="CAKMRJ010002223">
    <property type="protein sequence ID" value="CAH1427197.1"/>
    <property type="molecule type" value="Genomic_DNA"/>
</dbReference>
<sequence length="317" mass="35458">MGKTITLEVESSDTIGKVKANIQDIEGIPSDNQLLVIAKKNLEGPRTLADYNIEKESTLHLSMRLGGNMLIYFETSFGKTFSLLAESSETIGNLKEKIYIREGIPMIEQRLIVVGKQCHPIFVKTLAGKIITLVASMSETIGNVKESIQDKEGIPRHHQLLMIDGENLQDDFTLRDYDIEQGSTLDLVLWLEGGKIQDIEGIPLIHQRLIIAGKKLEDDLTLRDHNIQQGSTLDLIVRLRGVKLLVKTLTGKTFTLEVESSDTVEYVKSKISEMEDIPCDQFRLASSSGKPLKDGRTLAYYDDHTCKPFTVHLACVF</sequence>
<keyword evidence="2" id="KW-0832">Ubl conjugation</keyword>
<dbReference type="InterPro" id="IPR019954">
    <property type="entry name" value="Ubiquitin_CS"/>
</dbReference>
<keyword evidence="5" id="KW-1185">Reference proteome</keyword>
<keyword evidence="1" id="KW-1017">Isopeptide bond</keyword>
<proteinExistence type="predicted"/>
<feature type="domain" description="Ubiquitin-like" evidence="3">
    <location>
        <begin position="242"/>
        <end position="302"/>
    </location>
</feature>
<dbReference type="SUPFAM" id="SSF54236">
    <property type="entry name" value="Ubiquitin-like"/>
    <property type="match status" value="5"/>
</dbReference>
<gene>
    <name evidence="4" type="ORF">LVIROSA_LOCUS14226</name>
</gene>
<feature type="domain" description="Ubiquitin-like" evidence="3">
    <location>
        <begin position="195"/>
        <end position="242"/>
    </location>
</feature>
<feature type="domain" description="Ubiquitin-like" evidence="3">
    <location>
        <begin position="119"/>
        <end position="194"/>
    </location>
</feature>
<dbReference type="Proteomes" id="UP001157418">
    <property type="component" value="Unassembled WGS sequence"/>
</dbReference>
<dbReference type="SMART" id="SM00213">
    <property type="entry name" value="UBQ"/>
    <property type="match status" value="5"/>
</dbReference>
<dbReference type="InterPro" id="IPR000626">
    <property type="entry name" value="Ubiquitin-like_dom"/>
</dbReference>
<dbReference type="PROSITE" id="PS00299">
    <property type="entry name" value="UBIQUITIN_1"/>
    <property type="match status" value="1"/>
</dbReference>
<protein>
    <recommendedName>
        <fullName evidence="3">Ubiquitin-like domain-containing protein</fullName>
    </recommendedName>
</protein>